<dbReference type="AlphaFoldDB" id="A0AAE0WTX9"/>
<evidence type="ECO:0000313" key="2">
    <source>
        <dbReference type="Proteomes" id="UP001274830"/>
    </source>
</evidence>
<gene>
    <name evidence="1" type="ORF">LTR78_002195</name>
</gene>
<name>A0AAE0WTX9_9PEZI</name>
<dbReference type="Proteomes" id="UP001274830">
    <property type="component" value="Unassembled WGS sequence"/>
</dbReference>
<accession>A0AAE0WTX9</accession>
<sequence length="127" mass="14614">MAEASTADQPNRHEVFTIMHHIESASTPPLRQADTHNVSRMVYIYDTVERATQHARRYAQERCYTLGLTKSAAEDGHWHDHSDALLGWGWRILVMAPGKTVDGLYHPGEMKQKELMWVERQWICVGV</sequence>
<comment type="caution">
    <text evidence="1">The sequence shown here is derived from an EMBL/GenBank/DDBJ whole genome shotgun (WGS) entry which is preliminary data.</text>
</comment>
<reference evidence="1" key="1">
    <citation type="submission" date="2023-07" db="EMBL/GenBank/DDBJ databases">
        <title>Black Yeasts Isolated from many extreme environments.</title>
        <authorList>
            <person name="Coleine C."/>
            <person name="Stajich J.E."/>
            <person name="Selbmann L."/>
        </authorList>
    </citation>
    <scope>NUCLEOTIDE SEQUENCE</scope>
    <source>
        <strain evidence="1">CCFEE 5485</strain>
    </source>
</reference>
<protein>
    <submittedName>
        <fullName evidence="1">Uncharacterized protein</fullName>
    </submittedName>
</protein>
<keyword evidence="2" id="KW-1185">Reference proteome</keyword>
<organism evidence="1 2">
    <name type="scientific">Recurvomyces mirabilis</name>
    <dbReference type="NCBI Taxonomy" id="574656"/>
    <lineage>
        <taxon>Eukaryota</taxon>
        <taxon>Fungi</taxon>
        <taxon>Dikarya</taxon>
        <taxon>Ascomycota</taxon>
        <taxon>Pezizomycotina</taxon>
        <taxon>Dothideomycetes</taxon>
        <taxon>Dothideomycetidae</taxon>
        <taxon>Mycosphaerellales</taxon>
        <taxon>Teratosphaeriaceae</taxon>
        <taxon>Recurvomyces</taxon>
    </lineage>
</organism>
<evidence type="ECO:0000313" key="1">
    <source>
        <dbReference type="EMBL" id="KAK3678100.1"/>
    </source>
</evidence>
<dbReference type="EMBL" id="JAUTXT010000005">
    <property type="protein sequence ID" value="KAK3678100.1"/>
    <property type="molecule type" value="Genomic_DNA"/>
</dbReference>
<proteinExistence type="predicted"/>